<evidence type="ECO:0000256" key="1">
    <source>
        <dbReference type="SAM" id="MobiDB-lite"/>
    </source>
</evidence>
<feature type="non-terminal residue" evidence="2">
    <location>
        <position position="1"/>
    </location>
</feature>
<dbReference type="Proteomes" id="UP000324897">
    <property type="component" value="Chromosome 4"/>
</dbReference>
<dbReference type="Gramene" id="TVU38496">
    <property type="protein sequence ID" value="TVU38496"/>
    <property type="gene ID" value="EJB05_11869"/>
</dbReference>
<sequence>MDDADANTYITINTHARRTRSEDRRRRPRSLIGGVSEALGTKKTTSPELDGHQQAMERIVLWEPYLSTERREVRAAAVPLQDSPDIPYVVMALGSDSTVLPVPKPEREGLFRVDRADESYSACDLTVSMLHGR</sequence>
<feature type="region of interest" description="Disordered" evidence="1">
    <location>
        <begin position="15"/>
        <end position="49"/>
    </location>
</feature>
<name>A0A5J9VSF5_9POAL</name>
<keyword evidence="3" id="KW-1185">Reference proteome</keyword>
<proteinExistence type="predicted"/>
<organism evidence="2 3">
    <name type="scientific">Eragrostis curvula</name>
    <name type="common">weeping love grass</name>
    <dbReference type="NCBI Taxonomy" id="38414"/>
    <lineage>
        <taxon>Eukaryota</taxon>
        <taxon>Viridiplantae</taxon>
        <taxon>Streptophyta</taxon>
        <taxon>Embryophyta</taxon>
        <taxon>Tracheophyta</taxon>
        <taxon>Spermatophyta</taxon>
        <taxon>Magnoliopsida</taxon>
        <taxon>Liliopsida</taxon>
        <taxon>Poales</taxon>
        <taxon>Poaceae</taxon>
        <taxon>PACMAD clade</taxon>
        <taxon>Chloridoideae</taxon>
        <taxon>Eragrostideae</taxon>
        <taxon>Eragrostidinae</taxon>
        <taxon>Eragrostis</taxon>
    </lineage>
</organism>
<reference evidence="2 3" key="1">
    <citation type="journal article" date="2019" name="Sci. Rep.">
        <title>A high-quality genome of Eragrostis curvula grass provides insights into Poaceae evolution and supports new strategies to enhance forage quality.</title>
        <authorList>
            <person name="Carballo J."/>
            <person name="Santos B.A.C.M."/>
            <person name="Zappacosta D."/>
            <person name="Garbus I."/>
            <person name="Selva J.P."/>
            <person name="Gallo C.A."/>
            <person name="Diaz A."/>
            <person name="Albertini E."/>
            <person name="Caccamo M."/>
            <person name="Echenique V."/>
        </authorList>
    </citation>
    <scope>NUCLEOTIDE SEQUENCE [LARGE SCALE GENOMIC DNA]</scope>
    <source>
        <strain evidence="3">cv. Victoria</strain>
        <tissue evidence="2">Leaf</tissue>
    </source>
</reference>
<protein>
    <submittedName>
        <fullName evidence="2">Uncharacterized protein</fullName>
    </submittedName>
</protein>
<dbReference type="EMBL" id="RWGY01000007">
    <property type="protein sequence ID" value="TVU38496.1"/>
    <property type="molecule type" value="Genomic_DNA"/>
</dbReference>
<accession>A0A5J9VSF5</accession>
<comment type="caution">
    <text evidence="2">The sequence shown here is derived from an EMBL/GenBank/DDBJ whole genome shotgun (WGS) entry which is preliminary data.</text>
</comment>
<dbReference type="AlphaFoldDB" id="A0A5J9VSF5"/>
<gene>
    <name evidence="2" type="ORF">EJB05_11869</name>
</gene>
<evidence type="ECO:0000313" key="2">
    <source>
        <dbReference type="EMBL" id="TVU38496.1"/>
    </source>
</evidence>
<evidence type="ECO:0000313" key="3">
    <source>
        <dbReference type="Proteomes" id="UP000324897"/>
    </source>
</evidence>